<evidence type="ECO:0000313" key="2">
    <source>
        <dbReference type="EMBL" id="NIE47708.1"/>
    </source>
</evidence>
<feature type="domain" description="Reverse transcriptase" evidence="1">
    <location>
        <begin position="101"/>
        <end position="171"/>
    </location>
</feature>
<sequence>MKSFKHGSSNKVKSSGGPEGIPNEFFRRYAEPLSKYLVTIFEASIRTAMLPKELKMARVKPIPKKGDPLLVFNYRPISIISSCSKMLEHIVTTFISKHLDEHNFLSPYNRSQFVCINNQNSILLPVTSGVPQGSVLGPLLFLIYCNDVVNCVNPPVNVRLFADDCILFNLITSANDQAALQSTLNNICLWCN</sequence>
<keyword evidence="2" id="KW-0255">Endonuclease</keyword>
<dbReference type="GO" id="GO:0004519">
    <property type="term" value="F:endonuclease activity"/>
    <property type="evidence" value="ECO:0007669"/>
    <property type="project" value="UniProtKB-KW"/>
</dbReference>
<dbReference type="Pfam" id="PF00078">
    <property type="entry name" value="RVT_1"/>
    <property type="match status" value="1"/>
</dbReference>
<dbReference type="InterPro" id="IPR043502">
    <property type="entry name" value="DNA/RNA_pol_sf"/>
</dbReference>
<organism evidence="2">
    <name type="scientific">Rhipicephalus microplus</name>
    <name type="common">Cattle tick</name>
    <name type="synonym">Boophilus microplus</name>
    <dbReference type="NCBI Taxonomy" id="6941"/>
    <lineage>
        <taxon>Eukaryota</taxon>
        <taxon>Metazoa</taxon>
        <taxon>Ecdysozoa</taxon>
        <taxon>Arthropoda</taxon>
        <taxon>Chelicerata</taxon>
        <taxon>Arachnida</taxon>
        <taxon>Acari</taxon>
        <taxon>Parasitiformes</taxon>
        <taxon>Ixodida</taxon>
        <taxon>Ixodoidea</taxon>
        <taxon>Ixodidae</taxon>
        <taxon>Rhipicephalinae</taxon>
        <taxon>Rhipicephalus</taxon>
        <taxon>Boophilus</taxon>
    </lineage>
</organism>
<dbReference type="InterPro" id="IPR000477">
    <property type="entry name" value="RT_dom"/>
</dbReference>
<evidence type="ECO:0000259" key="1">
    <source>
        <dbReference type="Pfam" id="PF00078"/>
    </source>
</evidence>
<keyword evidence="2" id="KW-0378">Hydrolase</keyword>
<keyword evidence="2" id="KW-0548">Nucleotidyltransferase</keyword>
<dbReference type="AlphaFoldDB" id="A0A6G5AAT1"/>
<accession>A0A6G5AAT1</accession>
<keyword evidence="2" id="KW-0695">RNA-directed DNA polymerase</keyword>
<proteinExistence type="predicted"/>
<dbReference type="PANTHER" id="PTHR19446">
    <property type="entry name" value="REVERSE TRANSCRIPTASES"/>
    <property type="match status" value="1"/>
</dbReference>
<name>A0A6G5AAT1_RHIMP</name>
<keyword evidence="2" id="KW-0808">Transferase</keyword>
<dbReference type="SUPFAM" id="SSF56672">
    <property type="entry name" value="DNA/RNA polymerases"/>
    <property type="match status" value="1"/>
</dbReference>
<keyword evidence="2" id="KW-0540">Nuclease</keyword>
<dbReference type="GO" id="GO:0003964">
    <property type="term" value="F:RNA-directed DNA polymerase activity"/>
    <property type="evidence" value="ECO:0007669"/>
    <property type="project" value="UniProtKB-KW"/>
</dbReference>
<protein>
    <submittedName>
        <fullName evidence="2">Putative endonuclease/reverse transcriptase</fullName>
    </submittedName>
</protein>
<dbReference type="EMBL" id="GIKN01005435">
    <property type="protein sequence ID" value="NIE47708.1"/>
    <property type="molecule type" value="Transcribed_RNA"/>
</dbReference>
<reference evidence="2" key="1">
    <citation type="submission" date="2020-03" db="EMBL/GenBank/DDBJ databases">
        <title>A transcriptome and proteome of the tick Rhipicephalus microplus shaped by the genetic composition of its hosts and developmental stage.</title>
        <authorList>
            <person name="Garcia G.R."/>
            <person name="Ribeiro J.M.C."/>
            <person name="Maruyama S.R."/>
            <person name="Gardinasse L.G."/>
            <person name="Nelson K."/>
            <person name="Ferreira B.R."/>
            <person name="Andrade T.G."/>
            <person name="Santos I.K.F.M."/>
        </authorList>
    </citation>
    <scope>NUCLEOTIDE SEQUENCE</scope>
    <source>
        <strain evidence="2">NSGR</strain>
        <tissue evidence="2">Salivary glands</tissue>
    </source>
</reference>